<dbReference type="InterPro" id="IPR052898">
    <property type="entry name" value="ACAD10-like"/>
</dbReference>
<feature type="domain" description="Aminoglycoside phosphotransferase" evidence="1">
    <location>
        <begin position="33"/>
        <end position="260"/>
    </location>
</feature>
<dbReference type="InterPro" id="IPR002575">
    <property type="entry name" value="Aminoglycoside_PTrfase"/>
</dbReference>
<protein>
    <submittedName>
        <fullName evidence="2">Phosphotransferase family protein</fullName>
    </submittedName>
</protein>
<organism evidence="2 3">
    <name type="scientific">Streptomyces carpinensis</name>
    <dbReference type="NCBI Taxonomy" id="66369"/>
    <lineage>
        <taxon>Bacteria</taxon>
        <taxon>Bacillati</taxon>
        <taxon>Actinomycetota</taxon>
        <taxon>Actinomycetes</taxon>
        <taxon>Kitasatosporales</taxon>
        <taxon>Streptomycetaceae</taxon>
        <taxon>Streptomyces</taxon>
    </lineage>
</organism>
<evidence type="ECO:0000313" key="3">
    <source>
        <dbReference type="Proteomes" id="UP001458415"/>
    </source>
</evidence>
<gene>
    <name evidence="2" type="ORF">ABT317_11230</name>
</gene>
<keyword evidence="3" id="KW-1185">Reference proteome</keyword>
<reference evidence="2 3" key="1">
    <citation type="submission" date="2024-06" db="EMBL/GenBank/DDBJ databases">
        <title>The Natural Products Discovery Center: Release of the First 8490 Sequenced Strains for Exploring Actinobacteria Biosynthetic Diversity.</title>
        <authorList>
            <person name="Kalkreuter E."/>
            <person name="Kautsar S.A."/>
            <person name="Yang D."/>
            <person name="Bader C.D."/>
            <person name="Teijaro C.N."/>
            <person name="Fluegel L."/>
            <person name="Davis C.M."/>
            <person name="Simpson J.R."/>
            <person name="Lauterbach L."/>
            <person name="Steele A.D."/>
            <person name="Gui C."/>
            <person name="Meng S."/>
            <person name="Li G."/>
            <person name="Viehrig K."/>
            <person name="Ye F."/>
            <person name="Su P."/>
            <person name="Kiefer A.F."/>
            <person name="Nichols A."/>
            <person name="Cepeda A.J."/>
            <person name="Yan W."/>
            <person name="Fan B."/>
            <person name="Jiang Y."/>
            <person name="Adhikari A."/>
            <person name="Zheng C.-J."/>
            <person name="Schuster L."/>
            <person name="Cowan T.M."/>
            <person name="Smanski M.J."/>
            <person name="Chevrette M.G."/>
            <person name="De Carvalho L.P.S."/>
            <person name="Shen B."/>
        </authorList>
    </citation>
    <scope>NUCLEOTIDE SEQUENCE [LARGE SCALE GENOMIC DNA]</scope>
    <source>
        <strain evidence="2 3">NPDC000634</strain>
    </source>
</reference>
<dbReference type="Gene3D" id="3.90.1200.10">
    <property type="match status" value="1"/>
</dbReference>
<dbReference type="InterPro" id="IPR041726">
    <property type="entry name" value="ACAD10_11_N"/>
</dbReference>
<dbReference type="PANTHER" id="PTHR47829:SF1">
    <property type="entry name" value="HAD FAMILY PHOSPHATASE"/>
    <property type="match status" value="1"/>
</dbReference>
<dbReference type="SUPFAM" id="SSF56112">
    <property type="entry name" value="Protein kinase-like (PK-like)"/>
    <property type="match status" value="1"/>
</dbReference>
<sequence>MSAYGGSPEGLDIAALHRFFEGAVNGTAGPLHAELLHGGRSNLTYRVTDGRSTWVVRRPPLGGLTPSAHDIGREFRVAAALWGSGVPVARTVALCEDASVIGTPFSVVEHVPGQVVRTQAELERLSPAETLRCGHALIDVLARLHAVPHRAVGLGDFGRPAGYLFRQVRRWCDQWERVSTRPVADVETLHARLAAGVPAESGASIVHGDYRIDNAILDPAEPSEVRALVDWEMATVGDPLADLALHLVYRDPAFDPVLGGSAASTSHRLPHVRDLAEHYARVTGRDLTRLGFYLGLGYFKIAVIAEGIHARHRQGLTLGDGFETVGQAVPLLAAAGLRALKGKEALL</sequence>
<dbReference type="EMBL" id="JBEPCU010000137">
    <property type="protein sequence ID" value="MER6977566.1"/>
    <property type="molecule type" value="Genomic_DNA"/>
</dbReference>
<accession>A0ABV1W1B6</accession>
<evidence type="ECO:0000259" key="1">
    <source>
        <dbReference type="Pfam" id="PF01636"/>
    </source>
</evidence>
<proteinExistence type="predicted"/>
<dbReference type="Gene3D" id="3.30.200.20">
    <property type="entry name" value="Phosphorylase Kinase, domain 1"/>
    <property type="match status" value="1"/>
</dbReference>
<dbReference type="Proteomes" id="UP001458415">
    <property type="component" value="Unassembled WGS sequence"/>
</dbReference>
<name>A0ABV1W1B6_9ACTN</name>
<dbReference type="CDD" id="cd05154">
    <property type="entry name" value="ACAD10_11_N-like"/>
    <property type="match status" value="1"/>
</dbReference>
<dbReference type="Pfam" id="PF01636">
    <property type="entry name" value="APH"/>
    <property type="match status" value="1"/>
</dbReference>
<dbReference type="RefSeq" id="WP_086728835.1">
    <property type="nucleotide sequence ID" value="NZ_MUBM01000266.1"/>
</dbReference>
<dbReference type="PANTHER" id="PTHR47829">
    <property type="entry name" value="HYDROLASE, PUTATIVE (AFU_ORTHOLOGUE AFUA_1G12880)-RELATED"/>
    <property type="match status" value="1"/>
</dbReference>
<comment type="caution">
    <text evidence="2">The sequence shown here is derived from an EMBL/GenBank/DDBJ whole genome shotgun (WGS) entry which is preliminary data.</text>
</comment>
<evidence type="ECO:0000313" key="2">
    <source>
        <dbReference type="EMBL" id="MER6977566.1"/>
    </source>
</evidence>
<dbReference type="InterPro" id="IPR011009">
    <property type="entry name" value="Kinase-like_dom_sf"/>
</dbReference>